<organism evidence="2 3">
    <name type="scientific">Thalassomonas viridans</name>
    <dbReference type="NCBI Taxonomy" id="137584"/>
    <lineage>
        <taxon>Bacteria</taxon>
        <taxon>Pseudomonadati</taxon>
        <taxon>Pseudomonadota</taxon>
        <taxon>Gammaproteobacteria</taxon>
        <taxon>Alteromonadales</taxon>
        <taxon>Colwelliaceae</taxon>
        <taxon>Thalassomonas</taxon>
    </lineage>
</organism>
<evidence type="ECO:0000313" key="2">
    <source>
        <dbReference type="EMBL" id="WDE05405.1"/>
    </source>
</evidence>
<name>A0AAE9Z3I5_9GAMM</name>
<keyword evidence="1" id="KW-0732">Signal</keyword>
<proteinExistence type="predicted"/>
<keyword evidence="3" id="KW-1185">Reference proteome</keyword>
<gene>
    <name evidence="2" type="ORF">SG34_000180</name>
</gene>
<reference evidence="2 3" key="2">
    <citation type="journal article" date="2022" name="Mar. Drugs">
        <title>Bioassay-Guided Fractionation Leads to the Detection of Cholic Acid Generated by the Rare Thalassomonas sp.</title>
        <authorList>
            <person name="Pheiffer F."/>
            <person name="Schneider Y.K."/>
            <person name="Hansen E.H."/>
            <person name="Andersen J.H."/>
            <person name="Isaksson J."/>
            <person name="Busche T."/>
            <person name="R C."/>
            <person name="Kalinowski J."/>
            <person name="Zyl L.V."/>
            <person name="Trindade M."/>
        </authorList>
    </citation>
    <scope>NUCLEOTIDE SEQUENCE [LARGE SCALE GENOMIC DNA]</scope>
    <source>
        <strain evidence="2 3">XOM25</strain>
    </source>
</reference>
<evidence type="ECO:0000313" key="3">
    <source>
        <dbReference type="Proteomes" id="UP000032352"/>
    </source>
</evidence>
<reference evidence="2 3" key="1">
    <citation type="journal article" date="2015" name="Genome Announc.">
        <title>Draft Genome Sequences of Marine Isolates of Thalassomonas viridans and Thalassomonas actiniarum.</title>
        <authorList>
            <person name="Olonade I."/>
            <person name="van Zyl L.J."/>
            <person name="Trindade M."/>
        </authorList>
    </citation>
    <scope>NUCLEOTIDE SEQUENCE [LARGE SCALE GENOMIC DNA]</scope>
    <source>
        <strain evidence="2 3">XOM25</strain>
    </source>
</reference>
<dbReference type="AlphaFoldDB" id="A0AAE9Z3I5"/>
<feature type="signal peptide" evidence="1">
    <location>
        <begin position="1"/>
        <end position="19"/>
    </location>
</feature>
<accession>A0AAE9Z3I5</accession>
<evidence type="ECO:0000256" key="1">
    <source>
        <dbReference type="SAM" id="SignalP"/>
    </source>
</evidence>
<feature type="chain" id="PRO_5042071983" evidence="1">
    <location>
        <begin position="20"/>
        <end position="156"/>
    </location>
</feature>
<protein>
    <submittedName>
        <fullName evidence="2">Uncharacterized protein</fullName>
    </submittedName>
</protein>
<dbReference type="KEGG" id="tvd:SG34_000180"/>
<sequence>MKMRILLLCLCCITSQVFAATLVQIGGPRYTLTTVTPDDFYAVAGGYQADITIEGEYGQELQIDIAMRISGHADQNQPSPSPLLYFYDAELTAICSNTAIGQDSSYAYRMETQGELQALINRRMSFNQRCTNLTLTVNSTMLNPDIEIKLAMMEVF</sequence>
<dbReference type="Proteomes" id="UP000032352">
    <property type="component" value="Chromosome"/>
</dbReference>
<dbReference type="RefSeq" id="WP_044837125.1">
    <property type="nucleotide sequence ID" value="NZ_CP059733.1"/>
</dbReference>
<dbReference type="EMBL" id="CP059733">
    <property type="protein sequence ID" value="WDE05405.1"/>
    <property type="molecule type" value="Genomic_DNA"/>
</dbReference>